<dbReference type="EMBL" id="JAJJHW010002585">
    <property type="protein sequence ID" value="KAH8372303.1"/>
    <property type="molecule type" value="Genomic_DNA"/>
</dbReference>
<organism evidence="1 2">
    <name type="scientific">Drosophila rubida</name>
    <dbReference type="NCBI Taxonomy" id="30044"/>
    <lineage>
        <taxon>Eukaryota</taxon>
        <taxon>Metazoa</taxon>
        <taxon>Ecdysozoa</taxon>
        <taxon>Arthropoda</taxon>
        <taxon>Hexapoda</taxon>
        <taxon>Insecta</taxon>
        <taxon>Pterygota</taxon>
        <taxon>Neoptera</taxon>
        <taxon>Endopterygota</taxon>
        <taxon>Diptera</taxon>
        <taxon>Brachycera</taxon>
        <taxon>Muscomorpha</taxon>
        <taxon>Ephydroidea</taxon>
        <taxon>Drosophilidae</taxon>
        <taxon>Drosophila</taxon>
    </lineage>
</organism>
<evidence type="ECO:0000313" key="1">
    <source>
        <dbReference type="EMBL" id="KAH8372303.1"/>
    </source>
</evidence>
<evidence type="ECO:0000313" key="2">
    <source>
        <dbReference type="Proteomes" id="UP001200034"/>
    </source>
</evidence>
<keyword evidence="2" id="KW-1185">Reference proteome</keyword>
<protein>
    <submittedName>
        <fullName evidence="1">Uncharacterized protein</fullName>
    </submittedName>
</protein>
<name>A0AAD4K2B6_9MUSC</name>
<sequence>MDNFQVPTDVNVSVLKAIAELQHTDSDSFFVHEDKICARVTISNTQLDKVFWVGQSLNSLTLLGILVRSGTSTYALRQNLEFAPGISAIPWNIPSQQSLKRKRTGKMPEKKSKIMKKMEVVKPPNQLQPDADANQNKPIGKSRKELNMNARKYEAEIKKSISCARVESMFATCFAKYKNTKNKAPVNSEPEAPIMVDSTAGGDANNKDLPINTLFKNQNFTRWQFNAPIVI</sequence>
<reference evidence="1" key="1">
    <citation type="journal article" date="2021" name="Mol. Ecol. Resour.">
        <title>Phylogenomic analyses of the genus Drosophila reveals genomic signals of climate adaptation.</title>
        <authorList>
            <person name="Li F."/>
            <person name="Rane R.V."/>
            <person name="Luria V."/>
            <person name="Xiong Z."/>
            <person name="Chen J."/>
            <person name="Li Z."/>
            <person name="Catullo R.A."/>
            <person name="Griffin P.C."/>
            <person name="Schiffer M."/>
            <person name="Pearce S."/>
            <person name="Lee S.F."/>
            <person name="McElroy K."/>
            <person name="Stocker A."/>
            <person name="Shirriffs J."/>
            <person name="Cockerell F."/>
            <person name="Coppin C."/>
            <person name="Sgro C.M."/>
            <person name="Karger A."/>
            <person name="Cain J.W."/>
            <person name="Weber J.A."/>
            <person name="Santpere G."/>
            <person name="Kirschner M.W."/>
            <person name="Hoffmann A.A."/>
            <person name="Oakeshott J.G."/>
            <person name="Zhang G."/>
        </authorList>
    </citation>
    <scope>NUCLEOTIDE SEQUENCE</scope>
    <source>
        <strain evidence="1">BGI-SZ-2011g</strain>
    </source>
</reference>
<gene>
    <name evidence="1" type="ORF">KR093_010978</name>
</gene>
<comment type="caution">
    <text evidence="1">The sequence shown here is derived from an EMBL/GenBank/DDBJ whole genome shotgun (WGS) entry which is preliminary data.</text>
</comment>
<proteinExistence type="predicted"/>
<accession>A0AAD4K2B6</accession>
<dbReference type="Proteomes" id="UP001200034">
    <property type="component" value="Unassembled WGS sequence"/>
</dbReference>
<dbReference type="AlphaFoldDB" id="A0AAD4K2B6"/>